<dbReference type="AlphaFoldDB" id="A0A0F7S359"/>
<dbReference type="SUPFAM" id="SSF56801">
    <property type="entry name" value="Acetyl-CoA synthetase-like"/>
    <property type="match status" value="1"/>
</dbReference>
<evidence type="ECO:0008006" key="3">
    <source>
        <dbReference type="Google" id="ProtNLM"/>
    </source>
</evidence>
<accession>A0A0F7S359</accession>
<dbReference type="Gene3D" id="3.30.300.30">
    <property type="match status" value="1"/>
</dbReference>
<dbReference type="InterPro" id="IPR045851">
    <property type="entry name" value="AMP-bd_C_sf"/>
</dbReference>
<proteinExistence type="predicted"/>
<reference evidence="2" key="1">
    <citation type="submission" date="2014-06" db="EMBL/GenBank/DDBJ databases">
        <authorList>
            <person name="Berkman P.J."/>
        </authorList>
    </citation>
    <scope>NUCLEOTIDE SEQUENCE [LARGE SCALE GENOMIC DNA]</scope>
</reference>
<evidence type="ECO:0000313" key="1">
    <source>
        <dbReference type="EMBL" id="CDS01729.1"/>
    </source>
</evidence>
<keyword evidence="2" id="KW-1185">Reference proteome</keyword>
<feature type="non-terminal residue" evidence="1">
    <location>
        <position position="80"/>
    </location>
</feature>
<evidence type="ECO:0000313" key="2">
    <source>
        <dbReference type="Proteomes" id="UP000242770"/>
    </source>
</evidence>
<sequence length="80" mass="8969">MDGQLKYRGVRLEAQEIQDAIERADERIQNAFVCTRTIKETARLVALVQMNANEKLEDKAFAQQLADHVRAKLGSAATPN</sequence>
<name>A0A0F7S359_9BASI</name>
<protein>
    <recommendedName>
        <fullName evidence="3">Cell division protein ZapA</fullName>
    </recommendedName>
</protein>
<organism evidence="1 2">
    <name type="scientific">Sporisorium scitamineum</name>
    <dbReference type="NCBI Taxonomy" id="49012"/>
    <lineage>
        <taxon>Eukaryota</taxon>
        <taxon>Fungi</taxon>
        <taxon>Dikarya</taxon>
        <taxon>Basidiomycota</taxon>
        <taxon>Ustilaginomycotina</taxon>
        <taxon>Ustilaginomycetes</taxon>
        <taxon>Ustilaginales</taxon>
        <taxon>Ustilaginaceae</taxon>
        <taxon>Sporisorium</taxon>
    </lineage>
</organism>
<dbReference type="EMBL" id="CCFA01004459">
    <property type="protein sequence ID" value="CDS01729.1"/>
    <property type="molecule type" value="Genomic_DNA"/>
</dbReference>
<gene>
    <name evidence="1" type="primary">SSCI73350.1</name>
</gene>
<dbReference type="Proteomes" id="UP000242770">
    <property type="component" value="Unassembled WGS sequence"/>
</dbReference>